<accession>A0A4P9VZT1</accession>
<dbReference type="PANTHER" id="PTHR22891">
    <property type="entry name" value="EUKARYOTIC TRANSLATION INITIATION FACTOR 2C"/>
    <property type="match status" value="1"/>
</dbReference>
<dbReference type="InterPro" id="IPR036397">
    <property type="entry name" value="RNaseH_sf"/>
</dbReference>
<name>A0A4P9VZT1_9FUNG</name>
<evidence type="ECO:0000313" key="3">
    <source>
        <dbReference type="Proteomes" id="UP000269721"/>
    </source>
</evidence>
<dbReference type="Pfam" id="PF02171">
    <property type="entry name" value="Piwi"/>
    <property type="match status" value="1"/>
</dbReference>
<dbReference type="SMART" id="SM00950">
    <property type="entry name" value="Piwi"/>
    <property type="match status" value="1"/>
</dbReference>
<dbReference type="AlphaFoldDB" id="A0A4P9VZT1"/>
<sequence>PAHLIIYRDGVSEGEFERVLHIEKKGIKEACQAIEPGYKPSMTYIVVQKRHQARFRPANSREGDRHGNAKPGTVVDENFYLIAHESLQGTARPIHYFVLHDDHGFSSDKLQELTFKLCCLFGRATRIVSIVPPVYYAHLAAKRATLHFAGDWAAEGSESTTSSFASSWKPVQAGMGNTMFYV</sequence>
<dbReference type="InterPro" id="IPR012337">
    <property type="entry name" value="RNaseH-like_sf"/>
</dbReference>
<dbReference type="Gene3D" id="3.30.420.10">
    <property type="entry name" value="Ribonuclease H-like superfamily/Ribonuclease H"/>
    <property type="match status" value="1"/>
</dbReference>
<reference evidence="3" key="1">
    <citation type="journal article" date="2018" name="Nat. Microbiol.">
        <title>Leveraging single-cell genomics to expand the fungal tree of life.</title>
        <authorList>
            <person name="Ahrendt S.R."/>
            <person name="Quandt C.A."/>
            <person name="Ciobanu D."/>
            <person name="Clum A."/>
            <person name="Salamov A."/>
            <person name="Andreopoulos B."/>
            <person name="Cheng J.F."/>
            <person name="Woyke T."/>
            <person name="Pelin A."/>
            <person name="Henrissat B."/>
            <person name="Reynolds N.K."/>
            <person name="Benny G.L."/>
            <person name="Smith M.E."/>
            <person name="James T.Y."/>
            <person name="Grigoriev I.V."/>
        </authorList>
    </citation>
    <scope>NUCLEOTIDE SEQUENCE [LARGE SCALE GENOMIC DNA]</scope>
</reference>
<feature type="domain" description="Piwi" evidence="1">
    <location>
        <begin position="1"/>
        <end position="149"/>
    </location>
</feature>
<dbReference type="SUPFAM" id="SSF53098">
    <property type="entry name" value="Ribonuclease H-like"/>
    <property type="match status" value="1"/>
</dbReference>
<dbReference type="OrthoDB" id="10252740at2759"/>
<evidence type="ECO:0000259" key="1">
    <source>
        <dbReference type="PROSITE" id="PS50822"/>
    </source>
</evidence>
<proteinExistence type="predicted"/>
<evidence type="ECO:0000313" key="2">
    <source>
        <dbReference type="EMBL" id="RKO85339.1"/>
    </source>
</evidence>
<dbReference type="GO" id="GO:0003676">
    <property type="term" value="F:nucleic acid binding"/>
    <property type="evidence" value="ECO:0007669"/>
    <property type="project" value="InterPro"/>
</dbReference>
<dbReference type="PROSITE" id="PS50822">
    <property type="entry name" value="PIWI"/>
    <property type="match status" value="1"/>
</dbReference>
<protein>
    <submittedName>
        <fullName evidence="2">Piwi domain-containing protein</fullName>
    </submittedName>
</protein>
<organism evidence="2 3">
    <name type="scientific">Blyttiomyces helicus</name>
    <dbReference type="NCBI Taxonomy" id="388810"/>
    <lineage>
        <taxon>Eukaryota</taxon>
        <taxon>Fungi</taxon>
        <taxon>Fungi incertae sedis</taxon>
        <taxon>Chytridiomycota</taxon>
        <taxon>Chytridiomycota incertae sedis</taxon>
        <taxon>Chytridiomycetes</taxon>
        <taxon>Chytridiomycetes incertae sedis</taxon>
        <taxon>Blyttiomyces</taxon>
    </lineage>
</organism>
<dbReference type="InterPro" id="IPR003165">
    <property type="entry name" value="Piwi"/>
</dbReference>
<dbReference type="EMBL" id="KZ999176">
    <property type="protein sequence ID" value="RKO85339.1"/>
    <property type="molecule type" value="Genomic_DNA"/>
</dbReference>
<feature type="non-terminal residue" evidence="2">
    <location>
        <position position="1"/>
    </location>
</feature>
<gene>
    <name evidence="2" type="ORF">BDK51DRAFT_25417</name>
</gene>
<dbReference type="Proteomes" id="UP000269721">
    <property type="component" value="Unassembled WGS sequence"/>
</dbReference>
<keyword evidence="3" id="KW-1185">Reference proteome</keyword>